<feature type="signal peptide" evidence="1">
    <location>
        <begin position="1"/>
        <end position="18"/>
    </location>
</feature>
<sequence>MKFSTAISTATFIFLVTARVIKPPSTSPDDFQLTTAFWDDDYASPSEWTTYTTKGGALMCGLTGSDETAGSLLQDTHNPPSAASPFTSDLKSELQTWHWRSVNPASFSCSFSTHWNFPHAMHSLGLSGTSAAQGGDNHCYRIEHWDPEMQDERGNQVPAINQWYSVPGVERQYRATKSHYEFAINTIGGALYGLFLESPQSAARTLWYAGKRSPNREDLPALRAFSDILWGYWVRDNAHVGNVRFFFMIGISNDVTNRLIASALRDAGKTLVEWPGVEFGMGTEQGKALLGSPNGAAFAYFLMQHKAHLGQKAITKVTVFRPENDDDVDFVDASLCFHVADWGQAVGEEMERHIVSRNVAGDVANRSLTRVHKIHS</sequence>
<evidence type="ECO:0000256" key="1">
    <source>
        <dbReference type="SAM" id="SignalP"/>
    </source>
</evidence>
<feature type="chain" id="PRO_5004886164" evidence="1">
    <location>
        <begin position="19"/>
        <end position="376"/>
    </location>
</feature>
<evidence type="ECO:0000313" key="3">
    <source>
        <dbReference type="Proteomes" id="UP000054032"/>
    </source>
</evidence>
<dbReference type="AlphaFoldDB" id="W6YS58"/>
<name>W6YS58_COCMI</name>
<reference evidence="2 3" key="1">
    <citation type="journal article" date="2013" name="PLoS Genet.">
        <title>Comparative genome structure, secondary metabolite, and effector coding capacity across Cochliobolus pathogens.</title>
        <authorList>
            <person name="Condon B.J."/>
            <person name="Leng Y."/>
            <person name="Wu D."/>
            <person name="Bushley K.E."/>
            <person name="Ohm R.A."/>
            <person name="Otillar R."/>
            <person name="Martin J."/>
            <person name="Schackwitz W."/>
            <person name="Grimwood J."/>
            <person name="MohdZainudin N."/>
            <person name="Xue C."/>
            <person name="Wang R."/>
            <person name="Manning V.A."/>
            <person name="Dhillon B."/>
            <person name="Tu Z.J."/>
            <person name="Steffenson B.J."/>
            <person name="Salamov A."/>
            <person name="Sun H."/>
            <person name="Lowry S."/>
            <person name="LaButti K."/>
            <person name="Han J."/>
            <person name="Copeland A."/>
            <person name="Lindquist E."/>
            <person name="Barry K."/>
            <person name="Schmutz J."/>
            <person name="Baker S.E."/>
            <person name="Ciuffetti L.M."/>
            <person name="Grigoriev I.V."/>
            <person name="Zhong S."/>
            <person name="Turgeon B.G."/>
        </authorList>
    </citation>
    <scope>NUCLEOTIDE SEQUENCE [LARGE SCALE GENOMIC DNA]</scope>
    <source>
        <strain evidence="2 3">ATCC 44560</strain>
    </source>
</reference>
<dbReference type="OrthoDB" id="5337308at2759"/>
<proteinExistence type="predicted"/>
<dbReference type="Proteomes" id="UP000054032">
    <property type="component" value="Unassembled WGS sequence"/>
</dbReference>
<accession>W6YS58</accession>
<keyword evidence="1" id="KW-0732">Signal</keyword>
<dbReference type="STRING" id="930090.W6YS58"/>
<dbReference type="RefSeq" id="XP_007693134.1">
    <property type="nucleotide sequence ID" value="XM_007694944.1"/>
</dbReference>
<gene>
    <name evidence="2" type="ORF">COCMIDRAFT_41308</name>
</gene>
<dbReference type="EMBL" id="KI964173">
    <property type="protein sequence ID" value="EUC40343.1"/>
    <property type="molecule type" value="Genomic_DNA"/>
</dbReference>
<keyword evidence="3" id="KW-1185">Reference proteome</keyword>
<dbReference type="KEGG" id="bor:COCMIDRAFT_41308"/>
<dbReference type="GeneID" id="19124039"/>
<dbReference type="HOGENOM" id="CLU_037962_1_0_1"/>
<evidence type="ECO:0000313" key="2">
    <source>
        <dbReference type="EMBL" id="EUC40343.1"/>
    </source>
</evidence>
<protein>
    <submittedName>
        <fullName evidence="2">Uncharacterized protein</fullName>
    </submittedName>
</protein>
<organism evidence="2 3">
    <name type="scientific">Bipolaris oryzae ATCC 44560</name>
    <dbReference type="NCBI Taxonomy" id="930090"/>
    <lineage>
        <taxon>Eukaryota</taxon>
        <taxon>Fungi</taxon>
        <taxon>Dikarya</taxon>
        <taxon>Ascomycota</taxon>
        <taxon>Pezizomycotina</taxon>
        <taxon>Dothideomycetes</taxon>
        <taxon>Pleosporomycetidae</taxon>
        <taxon>Pleosporales</taxon>
        <taxon>Pleosporineae</taxon>
        <taxon>Pleosporaceae</taxon>
        <taxon>Bipolaris</taxon>
    </lineage>
</organism>